<keyword evidence="1" id="KW-0408">Iron</keyword>
<evidence type="ECO:0000256" key="1">
    <source>
        <dbReference type="ARBA" id="ARBA00022485"/>
    </source>
</evidence>
<dbReference type="EC" id="2.1.1.-" evidence="8"/>
<feature type="binding site" evidence="6">
    <location>
        <position position="296"/>
    </location>
    <ligand>
        <name>S-adenosyl-L-methionine</name>
        <dbReference type="ChEBI" id="CHEBI:59789"/>
    </ligand>
</feature>
<dbReference type="InterPro" id="IPR010280">
    <property type="entry name" value="U5_MeTrfase_fam"/>
</dbReference>
<accession>A0A8B6MBJ4</accession>
<keyword evidence="3 6" id="KW-0808">Transferase</keyword>
<keyword evidence="4 6" id="KW-0949">S-adenosyl-L-methionine</keyword>
<dbReference type="CDD" id="cd02440">
    <property type="entry name" value="AdoMet_MTases"/>
    <property type="match status" value="1"/>
</dbReference>
<dbReference type="InterPro" id="IPR012340">
    <property type="entry name" value="NA-bd_OB-fold"/>
</dbReference>
<evidence type="ECO:0000313" key="9">
    <source>
        <dbReference type="Proteomes" id="UP000485880"/>
    </source>
</evidence>
<dbReference type="RefSeq" id="WP_174513960.1">
    <property type="nucleotide sequence ID" value="NZ_CABFMQ020000142.1"/>
</dbReference>
<keyword evidence="5" id="KW-0411">Iron-sulfur</keyword>
<dbReference type="Proteomes" id="UP000485880">
    <property type="component" value="Unassembled WGS sequence"/>
</dbReference>
<protein>
    <submittedName>
        <fullName evidence="8">Putative enzyme</fullName>
        <ecNumber evidence="8">2.1.1.-</ecNumber>
    </submittedName>
</protein>
<dbReference type="GO" id="GO:0051539">
    <property type="term" value="F:4 iron, 4 sulfur cluster binding"/>
    <property type="evidence" value="ECO:0007669"/>
    <property type="project" value="UniProtKB-KW"/>
</dbReference>
<evidence type="ECO:0000256" key="5">
    <source>
        <dbReference type="ARBA" id="ARBA00023014"/>
    </source>
</evidence>
<dbReference type="PANTHER" id="PTHR11061:SF49">
    <property type="entry name" value="23S RRNA (URACIL(1939)-C(5))-METHYLTRANSFERASE RLMD"/>
    <property type="match status" value="1"/>
</dbReference>
<dbReference type="InterPro" id="IPR029063">
    <property type="entry name" value="SAM-dependent_MTases_sf"/>
</dbReference>
<feature type="binding site" evidence="6">
    <location>
        <position position="276"/>
    </location>
    <ligand>
        <name>S-adenosyl-L-methionine</name>
        <dbReference type="ChEBI" id="CHEBI:59789"/>
    </ligand>
</feature>
<feature type="active site" evidence="7">
    <location>
        <position position="369"/>
    </location>
</feature>
<keyword evidence="1" id="KW-0479">Metal-binding</keyword>
<evidence type="ECO:0000256" key="7">
    <source>
        <dbReference type="PROSITE-ProRule" id="PRU10015"/>
    </source>
</evidence>
<feature type="active site" description="Nucleophile" evidence="6">
    <location>
        <position position="369"/>
    </location>
</feature>
<keyword evidence="1" id="KW-0004">4Fe-4S</keyword>
<gene>
    <name evidence="8" type="ORF">MPC4_80031</name>
</gene>
<comment type="caution">
    <text evidence="8">The sequence shown here is derived from an EMBL/GenBank/DDBJ whole genome shotgun (WGS) entry which is preliminary data.</text>
</comment>
<keyword evidence="9" id="KW-1185">Reference proteome</keyword>
<dbReference type="SUPFAM" id="SSF53335">
    <property type="entry name" value="S-adenosyl-L-methionine-dependent methyltransferases"/>
    <property type="match status" value="1"/>
</dbReference>
<feature type="binding site" evidence="6">
    <location>
        <position position="249"/>
    </location>
    <ligand>
        <name>S-adenosyl-L-methionine</name>
        <dbReference type="ChEBI" id="CHEBI:59789"/>
    </ligand>
</feature>
<feature type="binding site" evidence="6">
    <location>
        <position position="343"/>
    </location>
    <ligand>
        <name>S-adenosyl-L-methionine</name>
        <dbReference type="ChEBI" id="CHEBI:59789"/>
    </ligand>
</feature>
<keyword evidence="2 6" id="KW-0489">Methyltransferase</keyword>
<sequence>MISFNARLQIEGLGQRGEGLSRGPDGTVFVPYALPGETIIAEVDGSRGKLVEIRTASPDRIRPICRYFSACGGCAVQTLAEQPYAQWKQGLLADAMRQAGIKAKAEPLRDAHGAGRRRATFHARTDASGRAITGFMEARAHKIVEIEGCPVLAPSLQEAPQIARALAQILAASGRPLDILMTATASGLDVDLKGHGPLNEDETQRLVRFALRHDLARLSNHGAIVTVQRPPVVLMGKAMVAVPPGAFLQATEAGEAALAEEVCAALTGASRIADLFAGVGTFSLRLAAFAPVHAIDADGPALDALAKAARSAALRPVTIETRNLFRRPLSAEELAPFDAVIFDPPRAGAELQARAIAKSRVPVIVAVSCNTQTFARDAAILCSGGYALERVLPVDQFRYSPHLEIVATFRRSVKPRARRLLG</sequence>
<evidence type="ECO:0000256" key="6">
    <source>
        <dbReference type="PROSITE-ProRule" id="PRU01024"/>
    </source>
</evidence>
<dbReference type="PROSITE" id="PS01230">
    <property type="entry name" value="TRMA_1"/>
    <property type="match status" value="1"/>
</dbReference>
<dbReference type="GO" id="GO:0070475">
    <property type="term" value="P:rRNA base methylation"/>
    <property type="evidence" value="ECO:0007669"/>
    <property type="project" value="TreeGrafter"/>
</dbReference>
<evidence type="ECO:0000313" key="8">
    <source>
        <dbReference type="EMBL" id="VTZ52360.1"/>
    </source>
</evidence>
<dbReference type="EMBL" id="CABFMQ020000142">
    <property type="protein sequence ID" value="VTZ52360.1"/>
    <property type="molecule type" value="Genomic_DNA"/>
</dbReference>
<dbReference type="Gene3D" id="3.40.50.150">
    <property type="entry name" value="Vaccinia Virus protein VP39"/>
    <property type="match status" value="1"/>
</dbReference>
<name>A0A8B6MBJ4_METTU</name>
<dbReference type="AlphaFoldDB" id="A0A8B6MBJ4"/>
<evidence type="ECO:0000256" key="3">
    <source>
        <dbReference type="ARBA" id="ARBA00022679"/>
    </source>
</evidence>
<reference evidence="8 9" key="1">
    <citation type="submission" date="2019-05" db="EMBL/GenBank/DDBJ databases">
        <authorList>
            <person name="Farhan Ul Haque M."/>
        </authorList>
    </citation>
    <scope>NUCLEOTIDE SEQUENCE [LARGE SCALE GENOMIC DNA]</scope>
    <source>
        <strain evidence="8">2</strain>
    </source>
</reference>
<dbReference type="Gene3D" id="2.40.50.140">
    <property type="entry name" value="Nucleic acid-binding proteins"/>
    <property type="match status" value="1"/>
</dbReference>
<dbReference type="PANTHER" id="PTHR11061">
    <property type="entry name" value="RNA M5U METHYLTRANSFERASE"/>
    <property type="match status" value="1"/>
</dbReference>
<proteinExistence type="inferred from homology"/>
<dbReference type="GO" id="GO:0070041">
    <property type="term" value="F:rRNA (uridine-C5-)-methyltransferase activity"/>
    <property type="evidence" value="ECO:0007669"/>
    <property type="project" value="TreeGrafter"/>
</dbReference>
<dbReference type="Pfam" id="PF05958">
    <property type="entry name" value="tRNA_U5-meth_tr"/>
    <property type="match status" value="1"/>
</dbReference>
<dbReference type="InterPro" id="IPR030390">
    <property type="entry name" value="MeTrfase_TrmA_AS"/>
</dbReference>
<comment type="similarity">
    <text evidence="6">Belongs to the class I-like SAM-binding methyltransferase superfamily. RNA M5U methyltransferase family.</text>
</comment>
<dbReference type="PROSITE" id="PS51687">
    <property type="entry name" value="SAM_MT_RNA_M5U"/>
    <property type="match status" value="1"/>
</dbReference>
<dbReference type="Gene3D" id="2.40.50.1070">
    <property type="match status" value="1"/>
</dbReference>
<organism evidence="8 9">
    <name type="scientific">Methylocella tundrae</name>
    <dbReference type="NCBI Taxonomy" id="227605"/>
    <lineage>
        <taxon>Bacteria</taxon>
        <taxon>Pseudomonadati</taxon>
        <taxon>Pseudomonadota</taxon>
        <taxon>Alphaproteobacteria</taxon>
        <taxon>Hyphomicrobiales</taxon>
        <taxon>Beijerinckiaceae</taxon>
        <taxon>Methylocella</taxon>
    </lineage>
</organism>
<evidence type="ECO:0000256" key="4">
    <source>
        <dbReference type="ARBA" id="ARBA00022691"/>
    </source>
</evidence>
<evidence type="ECO:0000256" key="2">
    <source>
        <dbReference type="ARBA" id="ARBA00022603"/>
    </source>
</evidence>
<dbReference type="SUPFAM" id="SSF50249">
    <property type="entry name" value="Nucleic acid-binding proteins"/>
    <property type="match status" value="1"/>
</dbReference>